<name>A0A166AV99_9EURY</name>
<dbReference type="RefSeq" id="WP_067091162.1">
    <property type="nucleotide sequence ID" value="NZ_LWMV01000167.1"/>
</dbReference>
<protein>
    <submittedName>
        <fullName evidence="1">Uncharacterized protein</fullName>
    </submittedName>
</protein>
<keyword evidence="2" id="KW-1185">Reference proteome</keyword>
<dbReference type="AlphaFoldDB" id="A0A166AV99"/>
<evidence type="ECO:0000313" key="1">
    <source>
        <dbReference type="EMBL" id="KZX12512.1"/>
    </source>
</evidence>
<organism evidence="1 2">
    <name type="scientific">Methanobrevibacter curvatus</name>
    <dbReference type="NCBI Taxonomy" id="49547"/>
    <lineage>
        <taxon>Archaea</taxon>
        <taxon>Methanobacteriati</taxon>
        <taxon>Methanobacteriota</taxon>
        <taxon>Methanomada group</taxon>
        <taxon>Methanobacteria</taxon>
        <taxon>Methanobacteriales</taxon>
        <taxon>Methanobacteriaceae</taxon>
        <taxon>Methanobrevibacter</taxon>
    </lineage>
</organism>
<gene>
    <name evidence="1" type="ORF">MBCUR_10490</name>
</gene>
<evidence type="ECO:0000313" key="2">
    <source>
        <dbReference type="Proteomes" id="UP000077245"/>
    </source>
</evidence>
<dbReference type="EMBL" id="LWMV01000167">
    <property type="protein sequence ID" value="KZX12512.1"/>
    <property type="molecule type" value="Genomic_DNA"/>
</dbReference>
<sequence length="119" mass="14421">MSNKKEIIFNNQKFKITEETLFKKEFREILIKLNKKIENDEVYEKFLIKSIKIFYNEEKISNNRNKDFNFSKKEVEDEMDFIGKKLEKERKILMANGKTEEEAIEVQLNRICSENLRMS</sequence>
<dbReference type="Proteomes" id="UP000077245">
    <property type="component" value="Unassembled WGS sequence"/>
</dbReference>
<accession>A0A166AV99</accession>
<comment type="caution">
    <text evidence="1">The sequence shown here is derived from an EMBL/GenBank/DDBJ whole genome shotgun (WGS) entry which is preliminary data.</text>
</comment>
<reference evidence="1 2" key="1">
    <citation type="submission" date="2016-04" db="EMBL/GenBank/DDBJ databases">
        <title>Genome sequence of Methanobrevibacter curvatus DSM 11111.</title>
        <authorList>
            <person name="Poehlein A."/>
            <person name="Seedorf H."/>
            <person name="Daniel R."/>
        </authorList>
    </citation>
    <scope>NUCLEOTIDE SEQUENCE [LARGE SCALE GENOMIC DNA]</scope>
    <source>
        <strain evidence="1 2">DSM 11111</strain>
    </source>
</reference>
<proteinExistence type="predicted"/>
<dbReference type="PATRIC" id="fig|49547.3.peg.1121"/>